<feature type="chain" id="PRO_5045518634" description="Transglutaminase-like domain-containing protein" evidence="1">
    <location>
        <begin position="26"/>
        <end position="434"/>
    </location>
</feature>
<dbReference type="EMBL" id="JACOOZ010000008">
    <property type="protein sequence ID" value="MBC5668593.1"/>
    <property type="molecule type" value="Genomic_DNA"/>
</dbReference>
<dbReference type="SUPFAM" id="SSF54001">
    <property type="entry name" value="Cysteine proteinases"/>
    <property type="match status" value="1"/>
</dbReference>
<dbReference type="InterPro" id="IPR013783">
    <property type="entry name" value="Ig-like_fold"/>
</dbReference>
<protein>
    <recommendedName>
        <fullName evidence="2">Transglutaminase-like domain-containing protein</fullName>
    </recommendedName>
</protein>
<evidence type="ECO:0000313" key="3">
    <source>
        <dbReference type="EMBL" id="MBC5668593.1"/>
    </source>
</evidence>
<organism evidence="3 4">
    <name type="scientific">Eubacterium segne</name>
    <dbReference type="NCBI Taxonomy" id="2763045"/>
    <lineage>
        <taxon>Bacteria</taxon>
        <taxon>Bacillati</taxon>
        <taxon>Bacillota</taxon>
        <taxon>Clostridia</taxon>
        <taxon>Eubacteriales</taxon>
        <taxon>Eubacteriaceae</taxon>
        <taxon>Eubacterium</taxon>
    </lineage>
</organism>
<dbReference type="Gene3D" id="3.10.620.30">
    <property type="match status" value="1"/>
</dbReference>
<dbReference type="Gene3D" id="2.60.40.10">
    <property type="entry name" value="Immunoglobulins"/>
    <property type="match status" value="1"/>
</dbReference>
<dbReference type="Pfam" id="PF01841">
    <property type="entry name" value="Transglut_core"/>
    <property type="match status" value="1"/>
</dbReference>
<sequence>MKIKIKRIICLIIATVMLCSPMENVTWCNNNVYADTISRNAIDEISTMKTREKLILVERRERLYSGNRKTSAYKSVAEAATGYRKQLLNHQYEVNAYVKSTNAVPAEVFDELESQAFKVTSKGDEGDYMYWDIDREYPSYTRYTRKEKKKIYYYYHFRTEVWYLTTLEQKKQVDAKVKEIISQLEITEETTDYEVIKMVYDYVCEHVKYSDSTVDEIVYTSWSALFRGNAVCQGYAQLMYRILKELGISVRVIAGFGSRNVRHGWNIVKLGDYYYNLDSTWDAELIQNGIKYRYFLKGDNFNKHTRLEEYKTMEFYNVYPMAQNEYNVEPLGYSLKTRSAFFAVKKAKFKKVARKKVTFVAVTGAKGYQIQYATDKKFKKGKKTAVTSKVYFKPKNLKKKKKYYVRFRAYKIINENKVYTNWSSVKEVKRYVCR</sequence>
<feature type="signal peptide" evidence="1">
    <location>
        <begin position="1"/>
        <end position="25"/>
    </location>
</feature>
<name>A0ABR7F4Q3_9FIRM</name>
<dbReference type="InterPro" id="IPR002931">
    <property type="entry name" value="Transglutaminase-like"/>
</dbReference>
<dbReference type="PANTHER" id="PTHR46333">
    <property type="entry name" value="CYTOKINESIS PROTEIN 3"/>
    <property type="match status" value="1"/>
</dbReference>
<dbReference type="RefSeq" id="WP_186840598.1">
    <property type="nucleotide sequence ID" value="NZ_JACOOZ010000008.1"/>
</dbReference>
<keyword evidence="4" id="KW-1185">Reference proteome</keyword>
<keyword evidence="1" id="KW-0732">Signal</keyword>
<evidence type="ECO:0000259" key="2">
    <source>
        <dbReference type="SMART" id="SM00460"/>
    </source>
</evidence>
<dbReference type="InterPro" id="IPR052557">
    <property type="entry name" value="CAP/Cytokinesis_protein"/>
</dbReference>
<accession>A0ABR7F4Q3</accession>
<dbReference type="Proteomes" id="UP000597877">
    <property type="component" value="Unassembled WGS sequence"/>
</dbReference>
<dbReference type="InterPro" id="IPR038765">
    <property type="entry name" value="Papain-like_cys_pep_sf"/>
</dbReference>
<evidence type="ECO:0000313" key="4">
    <source>
        <dbReference type="Proteomes" id="UP000597877"/>
    </source>
</evidence>
<reference evidence="3 4" key="1">
    <citation type="submission" date="2020-08" db="EMBL/GenBank/DDBJ databases">
        <title>Genome public.</title>
        <authorList>
            <person name="Liu C."/>
            <person name="Sun Q."/>
        </authorList>
    </citation>
    <scope>NUCLEOTIDE SEQUENCE [LARGE SCALE GENOMIC DNA]</scope>
    <source>
        <strain evidence="3 4">BX4</strain>
    </source>
</reference>
<proteinExistence type="predicted"/>
<dbReference type="PANTHER" id="PTHR46333:SF2">
    <property type="entry name" value="CYTOKINESIS PROTEIN 3"/>
    <property type="match status" value="1"/>
</dbReference>
<feature type="domain" description="Transglutaminase-like" evidence="2">
    <location>
        <begin position="224"/>
        <end position="281"/>
    </location>
</feature>
<comment type="caution">
    <text evidence="3">The sequence shown here is derived from an EMBL/GenBank/DDBJ whole genome shotgun (WGS) entry which is preliminary data.</text>
</comment>
<evidence type="ECO:0000256" key="1">
    <source>
        <dbReference type="SAM" id="SignalP"/>
    </source>
</evidence>
<gene>
    <name evidence="3" type="ORF">H8S00_11495</name>
</gene>
<dbReference type="SMART" id="SM00460">
    <property type="entry name" value="TGc"/>
    <property type="match status" value="1"/>
</dbReference>